<dbReference type="InterPro" id="IPR010921">
    <property type="entry name" value="Trp_repressor/repl_initiator"/>
</dbReference>
<dbReference type="InterPro" id="IPR038116">
    <property type="entry name" value="TrpR-like_sf"/>
</dbReference>
<dbReference type="Pfam" id="PF01371">
    <property type="entry name" value="Trp_repressor"/>
    <property type="match status" value="1"/>
</dbReference>
<dbReference type="PANTHER" id="PTHR40080">
    <property type="entry name" value="LMO1763 PROTEIN"/>
    <property type="match status" value="1"/>
</dbReference>
<accession>W7C3M8</accession>
<sequence>MALENLEECYAFFDDVCTVNEIQSMSQRFQVARMLHDGKTYNVIEAETGASTATISRVKRSLNYGNDMYEVVFDRMKDK</sequence>
<evidence type="ECO:0000313" key="2">
    <source>
        <dbReference type="Proteomes" id="UP000019254"/>
    </source>
</evidence>
<proteinExistence type="predicted"/>
<reference evidence="1 2" key="1">
    <citation type="journal article" date="2014" name="Int. J. Syst. Evol. Microbiol.">
        <title>Listeria floridensis sp. nov., Listeria aquatica sp. nov., Listeria cornellensis sp. nov., Listeria riparia sp. nov. and Listeria grandensis sp. nov., from agricultural and natural environments.</title>
        <authorList>
            <person name="den Bakker H.C."/>
            <person name="Warchocki S."/>
            <person name="Wright E.M."/>
            <person name="Allred A.F."/>
            <person name="Ahlstrom C."/>
            <person name="Manuel C.S."/>
            <person name="Stasiewicz M.J."/>
            <person name="Burrell A."/>
            <person name="Roof S."/>
            <person name="Strawn L."/>
            <person name="Fortes E.D."/>
            <person name="Nightingale K.K."/>
            <person name="Kephart D."/>
            <person name="Wiedmann M."/>
        </authorList>
    </citation>
    <scope>NUCLEOTIDE SEQUENCE [LARGE SCALE GENOMIC DNA]</scope>
    <source>
        <strain evidence="2">FSL F6-969</strain>
    </source>
</reference>
<gene>
    <name evidence="1" type="ORF">PCORN_04078</name>
</gene>
<dbReference type="EMBL" id="AODE01000009">
    <property type="protein sequence ID" value="EUJ31702.1"/>
    <property type="molecule type" value="Genomic_DNA"/>
</dbReference>
<dbReference type="NCBIfam" id="TIGR02531">
    <property type="entry name" value="yecD_yerC"/>
    <property type="match status" value="1"/>
</dbReference>
<name>W7C3M8_9LIST</name>
<organism evidence="1 2">
    <name type="scientific">Listeria cornellensis FSL F6-0969</name>
    <dbReference type="NCBI Taxonomy" id="1265820"/>
    <lineage>
        <taxon>Bacteria</taxon>
        <taxon>Bacillati</taxon>
        <taxon>Bacillota</taxon>
        <taxon>Bacilli</taxon>
        <taxon>Bacillales</taxon>
        <taxon>Listeriaceae</taxon>
        <taxon>Listeria</taxon>
    </lineage>
</organism>
<dbReference type="PIRSF" id="PIRSF012508">
    <property type="entry name" value="YerC"/>
    <property type="match status" value="1"/>
</dbReference>
<dbReference type="PANTHER" id="PTHR40080:SF1">
    <property type="entry name" value="TRPR-LIKE PROTEIN YERC_YECD"/>
    <property type="match status" value="1"/>
</dbReference>
<dbReference type="PATRIC" id="fig|1265820.5.peg.806"/>
<protein>
    <submittedName>
        <fullName evidence="1">Trp repressor family protein</fullName>
    </submittedName>
</protein>
<dbReference type="SUPFAM" id="SSF48295">
    <property type="entry name" value="TrpR-like"/>
    <property type="match status" value="1"/>
</dbReference>
<keyword evidence="2" id="KW-1185">Reference proteome</keyword>
<dbReference type="InterPro" id="IPR013368">
    <property type="entry name" value="YecD_YerC"/>
</dbReference>
<evidence type="ECO:0000313" key="1">
    <source>
        <dbReference type="EMBL" id="EUJ31702.1"/>
    </source>
</evidence>
<dbReference type="AlphaFoldDB" id="W7C3M8"/>
<dbReference type="InterPro" id="IPR000831">
    <property type="entry name" value="Trp_repress"/>
</dbReference>
<dbReference type="Proteomes" id="UP000019254">
    <property type="component" value="Unassembled WGS sequence"/>
</dbReference>
<dbReference type="GO" id="GO:0003700">
    <property type="term" value="F:DNA-binding transcription factor activity"/>
    <property type="evidence" value="ECO:0007669"/>
    <property type="project" value="InterPro"/>
</dbReference>
<comment type="caution">
    <text evidence="1">The sequence shown here is derived from an EMBL/GenBank/DDBJ whole genome shotgun (WGS) entry which is preliminary data.</text>
</comment>
<dbReference type="GO" id="GO:0043565">
    <property type="term" value="F:sequence-specific DNA binding"/>
    <property type="evidence" value="ECO:0007669"/>
    <property type="project" value="InterPro"/>
</dbReference>
<dbReference type="Gene3D" id="1.10.1270.10">
    <property type="entry name" value="TrpR-like"/>
    <property type="match status" value="1"/>
</dbReference>